<evidence type="ECO:0000313" key="3">
    <source>
        <dbReference type="Proteomes" id="UP001447979"/>
    </source>
</evidence>
<evidence type="ECO:0000259" key="1">
    <source>
        <dbReference type="Pfam" id="PF01935"/>
    </source>
</evidence>
<dbReference type="InterPro" id="IPR027417">
    <property type="entry name" value="P-loop_NTPase"/>
</dbReference>
<dbReference type="PANTHER" id="PTHR42957:SF1">
    <property type="entry name" value="HELICASE MJ1565-RELATED"/>
    <property type="match status" value="1"/>
</dbReference>
<dbReference type="Gene3D" id="3.40.50.300">
    <property type="entry name" value="P-loop containing nucleotide triphosphate hydrolases"/>
    <property type="match status" value="2"/>
</dbReference>
<accession>A0ABV1CJC5</accession>
<dbReference type="InterPro" id="IPR002789">
    <property type="entry name" value="HerA_central"/>
</dbReference>
<proteinExistence type="predicted"/>
<dbReference type="Proteomes" id="UP001447979">
    <property type="component" value="Unassembled WGS sequence"/>
</dbReference>
<dbReference type="InterPro" id="IPR008571">
    <property type="entry name" value="HerA-like"/>
</dbReference>
<organism evidence="2 3">
    <name type="scientific">Peptoniphilus hominis</name>
    <name type="common">ex Hitch et al. 2025</name>
    <dbReference type="NCBI Taxonomy" id="3133174"/>
    <lineage>
        <taxon>Bacteria</taxon>
        <taxon>Bacillati</taxon>
        <taxon>Bacillota</taxon>
        <taxon>Tissierellia</taxon>
        <taxon>Tissierellales</taxon>
        <taxon>Peptoniphilaceae</taxon>
        <taxon>Peptoniphilus</taxon>
    </lineage>
</organism>
<dbReference type="RefSeq" id="WP_349171360.1">
    <property type="nucleotide sequence ID" value="NZ_JBBMFO010000030.1"/>
</dbReference>
<reference evidence="2 3" key="1">
    <citation type="submission" date="2024-03" db="EMBL/GenBank/DDBJ databases">
        <title>Human intestinal bacterial collection.</title>
        <authorList>
            <person name="Pauvert C."/>
            <person name="Hitch T.C.A."/>
            <person name="Clavel T."/>
        </authorList>
    </citation>
    <scope>NUCLEOTIDE SEQUENCE [LARGE SCALE GENOMIC DNA]</scope>
    <source>
        <strain evidence="2 3">CLA-SR-H025</strain>
    </source>
</reference>
<comment type="caution">
    <text evidence="2">The sequence shown here is derived from an EMBL/GenBank/DDBJ whole genome shotgun (WGS) entry which is preliminary data.</text>
</comment>
<dbReference type="EMBL" id="JBBMFO010000030">
    <property type="protein sequence ID" value="MEQ2401622.1"/>
    <property type="molecule type" value="Genomic_DNA"/>
</dbReference>
<evidence type="ECO:0000313" key="2">
    <source>
        <dbReference type="EMBL" id="MEQ2401622.1"/>
    </source>
</evidence>
<dbReference type="SUPFAM" id="SSF52540">
    <property type="entry name" value="P-loop containing nucleoside triphosphate hydrolases"/>
    <property type="match status" value="1"/>
</dbReference>
<name>A0ABV1CJC5_9FIRM</name>
<gene>
    <name evidence="2" type="ORF">WMO19_08410</name>
</gene>
<feature type="domain" description="Helicase HerA central" evidence="1">
    <location>
        <begin position="137"/>
        <end position="290"/>
    </location>
</feature>
<keyword evidence="3" id="KW-1185">Reference proteome</keyword>
<dbReference type="PANTHER" id="PTHR42957">
    <property type="entry name" value="HELICASE MJ1565-RELATED"/>
    <property type="match status" value="1"/>
</dbReference>
<protein>
    <submittedName>
        <fullName evidence="2">DUF87 domain-containing protein</fullName>
    </submittedName>
</protein>
<sequence>MKNKYVIGYVISVDGMKINILMENKSNLETFHYNGVFYNGVSIGSYIGIIRGSNKIIARIEKEFLEDKVNDLSSHEFSKDRFERNIEVSLIGNIYKGTFEFGIKRFPMIFNEVVLLSKDEIKMILQKDSSNSNHKISIGRSVANNIPVELSWDKLFNTHIGIFGNTGSGKSNTLTKIYTELFNKEESQIKLNFNNKSKFVILDFNGEYLQPGVLRNKKKCLSLSTGNNKSDKLPLTPKVFWDIETLSILYSATEKTQRPFLERAVKYFVDDSIYDITSEKIIKGLSSAFYNIFKQNNNKEMLNLFQKSLESIKFDIHGDYFDENGKLIDISWLSALWHSQQSTYYKDSVYINSVEDQEKKEMRNNFEKILNQGDFKFNIDSLTVTQKLKISVNSYLIYCLAYGKVNFEHINPLIQRIEARSNFIEKTIVLTHDLNEWEVLNVVSFRKCNSEAKKMIPLLIAKQLYDEHKDKISNESEITSTIHLIIDEAHNILSSQSNREEESWKDYRLEVFEEIIKEGRKFGFFLTLSSQRPYDISPTIISQLHNYFIHRLVNDQDLRMISNTINSLDSISRNQIPTLAPGQCIITGTSFEMPLLIQVSKLSREKSPSSENANLVELWLDKC</sequence>
<dbReference type="Pfam" id="PF01935">
    <property type="entry name" value="DUF87"/>
    <property type="match status" value="1"/>
</dbReference>